<dbReference type="InParanoid" id="A0A1X7SJE7"/>
<reference evidence="1" key="1">
    <citation type="submission" date="2017-05" db="UniProtKB">
        <authorList>
            <consortium name="EnsemblMetazoa"/>
        </authorList>
    </citation>
    <scope>IDENTIFICATION</scope>
</reference>
<dbReference type="eggNOG" id="ENOG502T1PK">
    <property type="taxonomic scope" value="Eukaryota"/>
</dbReference>
<name>A0A1X7SJE7_AMPQE</name>
<dbReference type="OrthoDB" id="1607513at2759"/>
<dbReference type="EnsemblMetazoa" id="Aqu2.1.02241_001">
    <property type="protein sequence ID" value="Aqu2.1.02241_001"/>
    <property type="gene ID" value="Aqu2.1.02241"/>
</dbReference>
<organism evidence="1">
    <name type="scientific">Amphimedon queenslandica</name>
    <name type="common">Sponge</name>
    <dbReference type="NCBI Taxonomy" id="400682"/>
    <lineage>
        <taxon>Eukaryota</taxon>
        <taxon>Metazoa</taxon>
        <taxon>Porifera</taxon>
        <taxon>Demospongiae</taxon>
        <taxon>Heteroscleromorpha</taxon>
        <taxon>Haplosclerida</taxon>
        <taxon>Niphatidae</taxon>
        <taxon>Amphimedon</taxon>
    </lineage>
</organism>
<evidence type="ECO:0008006" key="2">
    <source>
        <dbReference type="Google" id="ProtNLM"/>
    </source>
</evidence>
<dbReference type="AlphaFoldDB" id="A0A1X7SJE7"/>
<protein>
    <recommendedName>
        <fullName evidence="2">HAT C-terminal dimerisation domain-containing protein</fullName>
    </recommendedName>
</protein>
<accession>A0A1X7SJE7</accession>
<proteinExistence type="predicted"/>
<dbReference type="InterPro" id="IPR012337">
    <property type="entry name" value="RNaseH-like_sf"/>
</dbReference>
<evidence type="ECO:0000313" key="1">
    <source>
        <dbReference type="EnsemblMetazoa" id="Aqu2.1.02241_001"/>
    </source>
</evidence>
<sequence>MHEYIDHHRCNTTLSPQLCLLDRKDLCLNNTELLEDAVNLLAPFEAETTEISSEKYVSLSKVIPIVRSLQKLTMASRSKSILRDKLIANTAHRFGTVENNYLLASATFLDPRFKKLGFMQASAANECEKHLLDEMSNITLGTPATSVSDNAENSTFVTATDPVPARSSSSSSDVDVWSFFDAKVIESMTTQTTH</sequence>
<dbReference type="SUPFAM" id="SSF53098">
    <property type="entry name" value="Ribonuclease H-like"/>
    <property type="match status" value="1"/>
</dbReference>